<name>A0AAD9NW48_RIDPI</name>
<proteinExistence type="inferred from homology"/>
<gene>
    <name evidence="4" type="ORF">NP493_306g00034</name>
</gene>
<accession>A0AAD9NW48</accession>
<dbReference type="InterPro" id="IPR028909">
    <property type="entry name" value="bL21-like"/>
</dbReference>
<sequence>MLGTVRTLGKGGLATVCHRLKSTTVTQQVKPLTLRLVQTTKLGVDRQKSTTASHLDGSQQHATDTQTGAKQFSTSVSVKYTDEDDVSSDIIEKIDSQLATGEVGRMFAVIHAAGKQRKITTDDIVVLDKHIAADIGERIRFNKVMLVGSKDFSLVGRPILNAGVACVEGTVIEKTLSHTDVIFHYRKRDNHKHLKCEFMHV</sequence>
<feature type="compositionally biased region" description="Polar residues" evidence="3">
    <location>
        <begin position="49"/>
        <end position="69"/>
    </location>
</feature>
<dbReference type="AlphaFoldDB" id="A0AAD9NW48"/>
<comment type="similarity">
    <text evidence="1">Belongs to the bacterial ribosomal protein bL21 family.</text>
</comment>
<evidence type="ECO:0000256" key="3">
    <source>
        <dbReference type="SAM" id="MobiDB-lite"/>
    </source>
</evidence>
<dbReference type="PANTHER" id="PTHR21349:SF0">
    <property type="entry name" value="LARGE RIBOSOMAL SUBUNIT PROTEIN BL21M"/>
    <property type="match status" value="1"/>
</dbReference>
<dbReference type="GO" id="GO:0005762">
    <property type="term" value="C:mitochondrial large ribosomal subunit"/>
    <property type="evidence" value="ECO:0007669"/>
    <property type="project" value="TreeGrafter"/>
</dbReference>
<comment type="caution">
    <text evidence="4">The sequence shown here is derived from an EMBL/GenBank/DDBJ whole genome shotgun (WGS) entry which is preliminary data.</text>
</comment>
<evidence type="ECO:0000313" key="4">
    <source>
        <dbReference type="EMBL" id="KAK2183551.1"/>
    </source>
</evidence>
<evidence type="ECO:0000313" key="5">
    <source>
        <dbReference type="Proteomes" id="UP001209878"/>
    </source>
</evidence>
<dbReference type="SUPFAM" id="SSF141091">
    <property type="entry name" value="L21p-like"/>
    <property type="match status" value="1"/>
</dbReference>
<feature type="region of interest" description="Disordered" evidence="3">
    <location>
        <begin position="48"/>
        <end position="69"/>
    </location>
</feature>
<reference evidence="4" key="1">
    <citation type="journal article" date="2023" name="Mol. Biol. Evol.">
        <title>Third-Generation Sequencing Reveals the Adaptive Role of the Epigenome in Three Deep-Sea Polychaetes.</title>
        <authorList>
            <person name="Perez M."/>
            <person name="Aroh O."/>
            <person name="Sun Y."/>
            <person name="Lan Y."/>
            <person name="Juniper S.K."/>
            <person name="Young C.R."/>
            <person name="Angers B."/>
            <person name="Qian P.Y."/>
        </authorList>
    </citation>
    <scope>NUCLEOTIDE SEQUENCE</scope>
    <source>
        <strain evidence="4">R07B-5</strain>
    </source>
</reference>
<dbReference type="PANTHER" id="PTHR21349">
    <property type="entry name" value="50S RIBOSOMAL PROTEIN L21"/>
    <property type="match status" value="1"/>
</dbReference>
<dbReference type="GO" id="GO:0003735">
    <property type="term" value="F:structural constituent of ribosome"/>
    <property type="evidence" value="ECO:0007669"/>
    <property type="project" value="TreeGrafter"/>
</dbReference>
<protein>
    <recommendedName>
        <fullName evidence="2">Large ribosomal subunit protein bL21m</fullName>
    </recommendedName>
</protein>
<dbReference type="Pfam" id="PF00829">
    <property type="entry name" value="Ribosomal_L21p"/>
    <property type="match status" value="1"/>
</dbReference>
<organism evidence="4 5">
    <name type="scientific">Ridgeia piscesae</name>
    <name type="common">Tubeworm</name>
    <dbReference type="NCBI Taxonomy" id="27915"/>
    <lineage>
        <taxon>Eukaryota</taxon>
        <taxon>Metazoa</taxon>
        <taxon>Spiralia</taxon>
        <taxon>Lophotrochozoa</taxon>
        <taxon>Annelida</taxon>
        <taxon>Polychaeta</taxon>
        <taxon>Sedentaria</taxon>
        <taxon>Canalipalpata</taxon>
        <taxon>Sabellida</taxon>
        <taxon>Siboglinidae</taxon>
        <taxon>Ridgeia</taxon>
    </lineage>
</organism>
<dbReference type="InterPro" id="IPR036164">
    <property type="entry name" value="bL21-like_sf"/>
</dbReference>
<dbReference type="EMBL" id="JAODUO010000306">
    <property type="protein sequence ID" value="KAK2183551.1"/>
    <property type="molecule type" value="Genomic_DNA"/>
</dbReference>
<evidence type="ECO:0000256" key="2">
    <source>
        <dbReference type="ARBA" id="ARBA00044129"/>
    </source>
</evidence>
<evidence type="ECO:0000256" key="1">
    <source>
        <dbReference type="ARBA" id="ARBA00008563"/>
    </source>
</evidence>
<keyword evidence="5" id="KW-1185">Reference proteome</keyword>
<dbReference type="Proteomes" id="UP001209878">
    <property type="component" value="Unassembled WGS sequence"/>
</dbReference>